<protein>
    <recommendedName>
        <fullName evidence="2">DUF5671 domain-containing protein</fullName>
    </recommendedName>
</protein>
<evidence type="ECO:0000256" key="1">
    <source>
        <dbReference type="SAM" id="Phobius"/>
    </source>
</evidence>
<dbReference type="RefSeq" id="WP_343918583.1">
    <property type="nucleotide sequence ID" value="NZ_BAAAKK010000003.1"/>
</dbReference>
<feature type="domain" description="DUF5671" evidence="2">
    <location>
        <begin position="20"/>
        <end position="127"/>
    </location>
</feature>
<feature type="transmembrane region" description="Helical" evidence="1">
    <location>
        <begin position="317"/>
        <end position="339"/>
    </location>
</feature>
<feature type="transmembrane region" description="Helical" evidence="1">
    <location>
        <begin position="428"/>
        <end position="447"/>
    </location>
</feature>
<feature type="transmembrane region" description="Helical" evidence="1">
    <location>
        <begin position="351"/>
        <end position="370"/>
    </location>
</feature>
<keyword evidence="1" id="KW-0472">Membrane</keyword>
<gene>
    <name evidence="3" type="ORF">GCM10009640_12860</name>
</gene>
<feature type="transmembrane region" description="Helical" evidence="1">
    <location>
        <begin position="386"/>
        <end position="408"/>
    </location>
</feature>
<feature type="transmembrane region" description="Helical" evidence="1">
    <location>
        <begin position="58"/>
        <end position="79"/>
    </location>
</feature>
<evidence type="ECO:0000313" key="3">
    <source>
        <dbReference type="EMBL" id="GAA1421604.1"/>
    </source>
</evidence>
<keyword evidence="1" id="KW-0812">Transmembrane</keyword>
<comment type="caution">
    <text evidence="3">The sequence shown here is derived from an EMBL/GenBank/DDBJ whole genome shotgun (WGS) entry which is preliminary data.</text>
</comment>
<evidence type="ECO:0000313" key="4">
    <source>
        <dbReference type="Proteomes" id="UP001501266"/>
    </source>
</evidence>
<feature type="transmembrane region" description="Helical" evidence="1">
    <location>
        <begin position="234"/>
        <end position="263"/>
    </location>
</feature>
<accession>A0ABP4JGQ0</accession>
<name>A0ABP4JGQ0_9MICO</name>
<dbReference type="InterPro" id="IPR043728">
    <property type="entry name" value="DUF5671"/>
</dbReference>
<feature type="transmembrane region" description="Helical" evidence="1">
    <location>
        <begin position="91"/>
        <end position="117"/>
    </location>
</feature>
<sequence>MSALLTPFAPSRGAQGTVRRLIVYSILFVLVAIAATGVSGLLGRLLETRPDVAEGPGGLALSLAFALIAGPLAVVLWWFQWRRLDGPDRSSVAWGLYLSAISFVSLVTLTIGLLGMAADLIGGNWSPEAFAIGITWLVVWVLHRAMWGSGRKGPLRLRTVPLVLGAVYGLVVTATGAIRTLQPVFDQALLAADAQIGSPWWSSVLQAFVWAVGGAVIWWWHWVRERARALRDGFASVALVVVGVLAAAAVALGGLGAALLVALRAAFDRSDPWRVLLEALPLAVAAAAVGGIVWLYHGRIAQERSDAVRSAARLVEAGIGLIAAASGIGVVVNALLASITAPLAGDDARTLLLGGIAAIIVGAPIWWVAWQPLRVAADAGTTARRVYLVAVFGVSAVVAIVALLVVGYRIFEVVLAGGGGGLIERIRAPFGLLLATALVASYHFAVWRHDRDTAPAVARARTIDRVILVSAGDAGALAEAIASATGASVTRWTRAGDEGSAAAPERVVEALAGVAGRRVLVVLGPGERIDVIPLAE</sequence>
<feature type="domain" description="DUF5671" evidence="2">
    <location>
        <begin position="317"/>
        <end position="437"/>
    </location>
</feature>
<feature type="transmembrane region" description="Helical" evidence="1">
    <location>
        <begin position="159"/>
        <end position="180"/>
    </location>
</feature>
<feature type="transmembrane region" description="Helical" evidence="1">
    <location>
        <begin position="275"/>
        <end position="296"/>
    </location>
</feature>
<keyword evidence="4" id="KW-1185">Reference proteome</keyword>
<evidence type="ECO:0000259" key="2">
    <source>
        <dbReference type="Pfam" id="PF18920"/>
    </source>
</evidence>
<dbReference type="Pfam" id="PF18920">
    <property type="entry name" value="DUF5671"/>
    <property type="match status" value="2"/>
</dbReference>
<organism evidence="3 4">
    <name type="scientific">Agrococcus citreus</name>
    <dbReference type="NCBI Taxonomy" id="84643"/>
    <lineage>
        <taxon>Bacteria</taxon>
        <taxon>Bacillati</taxon>
        <taxon>Actinomycetota</taxon>
        <taxon>Actinomycetes</taxon>
        <taxon>Micrococcales</taxon>
        <taxon>Microbacteriaceae</taxon>
        <taxon>Agrococcus</taxon>
    </lineage>
</organism>
<feature type="transmembrane region" description="Helical" evidence="1">
    <location>
        <begin position="21"/>
        <end position="46"/>
    </location>
</feature>
<reference evidence="4" key="1">
    <citation type="journal article" date="2019" name="Int. J. Syst. Evol. Microbiol.">
        <title>The Global Catalogue of Microorganisms (GCM) 10K type strain sequencing project: providing services to taxonomists for standard genome sequencing and annotation.</title>
        <authorList>
            <consortium name="The Broad Institute Genomics Platform"/>
            <consortium name="The Broad Institute Genome Sequencing Center for Infectious Disease"/>
            <person name="Wu L."/>
            <person name="Ma J."/>
        </authorList>
    </citation>
    <scope>NUCLEOTIDE SEQUENCE [LARGE SCALE GENOMIC DNA]</scope>
    <source>
        <strain evidence="4">JCM 12398</strain>
    </source>
</reference>
<feature type="transmembrane region" description="Helical" evidence="1">
    <location>
        <begin position="129"/>
        <end position="147"/>
    </location>
</feature>
<feature type="transmembrane region" description="Helical" evidence="1">
    <location>
        <begin position="200"/>
        <end position="222"/>
    </location>
</feature>
<keyword evidence="1" id="KW-1133">Transmembrane helix</keyword>
<dbReference type="EMBL" id="BAAAKK010000003">
    <property type="protein sequence ID" value="GAA1421604.1"/>
    <property type="molecule type" value="Genomic_DNA"/>
</dbReference>
<dbReference type="Proteomes" id="UP001501266">
    <property type="component" value="Unassembled WGS sequence"/>
</dbReference>
<proteinExistence type="predicted"/>